<proteinExistence type="predicted"/>
<protein>
    <recommendedName>
        <fullName evidence="4">C2H2-type domain-containing protein</fullName>
    </recommendedName>
</protein>
<reference evidence="2 3" key="1">
    <citation type="submission" date="2021-05" db="EMBL/GenBank/DDBJ databases">
        <title>Genome Assembly of Synthetic Allotetraploid Brassica napus Reveals Homoeologous Exchanges between Subgenomes.</title>
        <authorList>
            <person name="Davis J.T."/>
        </authorList>
    </citation>
    <scope>NUCLEOTIDE SEQUENCE [LARGE SCALE GENOMIC DNA]</scope>
    <source>
        <strain evidence="3">cv. Da-Ae</strain>
        <tissue evidence="2">Seedling</tissue>
    </source>
</reference>
<feature type="region of interest" description="Disordered" evidence="1">
    <location>
        <begin position="242"/>
        <end position="281"/>
    </location>
</feature>
<gene>
    <name evidence="2" type="ORF">HID58_080696</name>
</gene>
<name>A0ABQ7Y5N8_BRANA</name>
<accession>A0ABQ7Y5N8</accession>
<dbReference type="PANTHER" id="PTHR35497:SF1">
    <property type="entry name" value="ACYL-UDP-N-ACETYLGLUCOSAMINE O-ACYLTRANSFERASE"/>
    <property type="match status" value="1"/>
</dbReference>
<evidence type="ECO:0000256" key="1">
    <source>
        <dbReference type="SAM" id="MobiDB-lite"/>
    </source>
</evidence>
<dbReference type="PANTHER" id="PTHR35497">
    <property type="entry name" value="ACYL-UDP-N-ACETYLGLUCOSAMINE O-ACYLTRANSFERASE"/>
    <property type="match status" value="1"/>
</dbReference>
<evidence type="ECO:0008006" key="4">
    <source>
        <dbReference type="Google" id="ProtNLM"/>
    </source>
</evidence>
<evidence type="ECO:0000313" key="3">
    <source>
        <dbReference type="Proteomes" id="UP000824890"/>
    </source>
</evidence>
<dbReference type="Proteomes" id="UP000824890">
    <property type="component" value="Unassembled WGS sequence"/>
</dbReference>
<organism evidence="2 3">
    <name type="scientific">Brassica napus</name>
    <name type="common">Rape</name>
    <dbReference type="NCBI Taxonomy" id="3708"/>
    <lineage>
        <taxon>Eukaryota</taxon>
        <taxon>Viridiplantae</taxon>
        <taxon>Streptophyta</taxon>
        <taxon>Embryophyta</taxon>
        <taxon>Tracheophyta</taxon>
        <taxon>Spermatophyta</taxon>
        <taxon>Magnoliopsida</taxon>
        <taxon>eudicotyledons</taxon>
        <taxon>Gunneridae</taxon>
        <taxon>Pentapetalae</taxon>
        <taxon>rosids</taxon>
        <taxon>malvids</taxon>
        <taxon>Brassicales</taxon>
        <taxon>Brassicaceae</taxon>
        <taxon>Brassiceae</taxon>
        <taxon>Brassica</taxon>
    </lineage>
</organism>
<keyword evidence="3" id="KW-1185">Reference proteome</keyword>
<comment type="caution">
    <text evidence="2">The sequence shown here is derived from an EMBL/GenBank/DDBJ whole genome shotgun (WGS) entry which is preliminary data.</text>
</comment>
<sequence>MSEKKELGLQKTVVSLKEQLARTTLRNLRAQGHTYIELREDGKRFVFFCTLCLAPCYSDAILLGHLNGNLHKERFSCAKITLLGENPWPFNDGVLFFDSSTEEEEEKSLISGGEAGPLQRCCGEDGDRFAIVAYDENRMSAANRDYQPAADDLLISGLLIKERTLDVEAKFIGFGRIAARLFETKGRTTWIDKLWCEWLGKDGPSDEEKASVPEHDFAIVTFSYFYNLGRLGLLDHPSRLLTSESGNGEDNGRKRKKSFSDPEDTSDSLCSQDDSSEEISSARGSRALLADYDDHLVNRRVIKNRTVRRELRKQQRIFSERICEVCKQKMLPGKDAAAILNTKTGKLVCGSRNVLGAFHLFHVSCIVHWFLFCESEIIGNKMVSGKGKKRCTKHQSGVKWNGLVSDVSWQIFSVFCPECQGTGINIEGDVIERDTFPLSQTWRFGVKVSEGRKAWVKNPEKLENCSTGFHFPQQNEESVKGQEERVQNMKLVRFYRVELPVSLFVRGDTILVFKTWEAYQLPSRLLSCVKVRLGPVDASAFICLRVEALDGVATSCLTFWIAHRGLYDVVTIPRCKCLI</sequence>
<evidence type="ECO:0000313" key="2">
    <source>
        <dbReference type="EMBL" id="KAH0863485.1"/>
    </source>
</evidence>
<feature type="compositionally biased region" description="Polar residues" evidence="1">
    <location>
        <begin position="267"/>
        <end position="281"/>
    </location>
</feature>
<dbReference type="EMBL" id="JAGKQM010000018">
    <property type="protein sequence ID" value="KAH0863485.1"/>
    <property type="molecule type" value="Genomic_DNA"/>
</dbReference>